<protein>
    <submittedName>
        <fullName evidence="2">Uncharacterized protein</fullName>
    </submittedName>
</protein>
<feature type="transmembrane region" description="Helical" evidence="1">
    <location>
        <begin position="57"/>
        <end position="73"/>
    </location>
</feature>
<gene>
    <name evidence="2" type="ORF">EAY64_02820</name>
</gene>
<feature type="transmembrane region" description="Helical" evidence="1">
    <location>
        <begin position="85"/>
        <end position="105"/>
    </location>
</feature>
<proteinExistence type="predicted"/>
<dbReference type="RefSeq" id="WP_103523267.1">
    <property type="nucleotide sequence ID" value="NZ_JAIZDC010000001.1"/>
</dbReference>
<keyword evidence="3" id="KW-1185">Reference proteome</keyword>
<feature type="transmembrane region" description="Helical" evidence="1">
    <location>
        <begin position="111"/>
        <end position="135"/>
    </location>
</feature>
<sequence>MKRQPAINSSSGCARFDILLRLWASAAVGAALAHIVQPAWTAAGTTWAASPHWQREIAYFDLLLAFVFGWAAHQPDLRTKRNVTLLLCGLSLLLGENHLEGWLAAPKVFHVLFTLGNALAVLWGVLACWSVRAAVTAE</sequence>
<name>A0A454JMR4_9NEIS</name>
<evidence type="ECO:0000256" key="1">
    <source>
        <dbReference type="SAM" id="Phobius"/>
    </source>
</evidence>
<evidence type="ECO:0000313" key="3">
    <source>
        <dbReference type="Proteomes" id="UP000274139"/>
    </source>
</evidence>
<organism evidence="2 3">
    <name type="scientific">Aquitalea palustris</name>
    <dbReference type="NCBI Taxonomy" id="2480983"/>
    <lineage>
        <taxon>Bacteria</taxon>
        <taxon>Pseudomonadati</taxon>
        <taxon>Pseudomonadota</taxon>
        <taxon>Betaproteobacteria</taxon>
        <taxon>Neisseriales</taxon>
        <taxon>Chromobacteriaceae</taxon>
        <taxon>Aquitalea</taxon>
    </lineage>
</organism>
<evidence type="ECO:0000313" key="2">
    <source>
        <dbReference type="EMBL" id="RMD01412.1"/>
    </source>
</evidence>
<accession>A0A454JMR4</accession>
<keyword evidence="1" id="KW-0472">Membrane</keyword>
<reference evidence="2 3" key="1">
    <citation type="submission" date="2018-10" db="EMBL/GenBank/DDBJ databases">
        <title>Draft genome sequence of Aquitalea MWU14-2217 isolated from a wild cranberry bog in Provincetown, Massachusetts.</title>
        <authorList>
            <person name="Ebadzadsahrai G."/>
            <person name="Soby S."/>
        </authorList>
    </citation>
    <scope>NUCLEOTIDE SEQUENCE [LARGE SCALE GENOMIC DNA]</scope>
    <source>
        <strain evidence="2 3">MWU14-2217</strain>
    </source>
</reference>
<keyword evidence="1" id="KW-1133">Transmembrane helix</keyword>
<dbReference type="EMBL" id="RFAR01000007">
    <property type="protein sequence ID" value="RMD01412.1"/>
    <property type="molecule type" value="Genomic_DNA"/>
</dbReference>
<comment type="caution">
    <text evidence="2">The sequence shown here is derived from an EMBL/GenBank/DDBJ whole genome shotgun (WGS) entry which is preliminary data.</text>
</comment>
<dbReference type="AlphaFoldDB" id="A0A454JMR4"/>
<keyword evidence="1" id="KW-0812">Transmembrane</keyword>
<dbReference type="OrthoDB" id="8595968at2"/>
<dbReference type="Proteomes" id="UP000274139">
    <property type="component" value="Unassembled WGS sequence"/>
</dbReference>